<evidence type="ECO:0000313" key="2">
    <source>
        <dbReference type="Proteomes" id="UP000077623"/>
    </source>
</evidence>
<dbReference type="STRING" id="432608.A6V39_02150"/>
<proteinExistence type="predicted"/>
<dbReference type="RefSeq" id="WP_187150074.1">
    <property type="nucleotide sequence ID" value="NZ_LWUJ01000011.1"/>
</dbReference>
<accession>A0A1A9QE46</accession>
<reference evidence="2" key="1">
    <citation type="submission" date="2016-04" db="EMBL/GenBank/DDBJ databases">
        <authorList>
            <person name="Quiroz-Castaneda R.E."/>
            <person name="Martinez-Ocampo F."/>
        </authorList>
    </citation>
    <scope>NUCLEOTIDE SEQUENCE [LARGE SCALE GENOMIC DNA]</scope>
    <source>
        <strain evidence="2">INIFAP01</strain>
    </source>
</reference>
<organism evidence="1 2">
    <name type="scientific">Candidatus Mycoplasma haematobovis</name>
    <dbReference type="NCBI Taxonomy" id="432608"/>
    <lineage>
        <taxon>Bacteria</taxon>
        <taxon>Bacillati</taxon>
        <taxon>Mycoplasmatota</taxon>
        <taxon>Mollicutes</taxon>
        <taxon>Mycoplasmataceae</taxon>
        <taxon>Mycoplasma</taxon>
    </lineage>
</organism>
<dbReference type="Proteomes" id="UP000077623">
    <property type="component" value="Unassembled WGS sequence"/>
</dbReference>
<name>A0A1A9QE46_9MOLU</name>
<protein>
    <submittedName>
        <fullName evidence="1">Uncharacterized protein</fullName>
    </submittedName>
</protein>
<dbReference type="EMBL" id="LWUJ01000011">
    <property type="protein sequence ID" value="OAL10226.1"/>
    <property type="molecule type" value="Genomic_DNA"/>
</dbReference>
<dbReference type="AlphaFoldDB" id="A0A1A9QE46"/>
<evidence type="ECO:0000313" key="1">
    <source>
        <dbReference type="EMBL" id="OAL10226.1"/>
    </source>
</evidence>
<keyword evidence="2" id="KW-1185">Reference proteome</keyword>
<comment type="caution">
    <text evidence="1">The sequence shown here is derived from an EMBL/GenBank/DDBJ whole genome shotgun (WGS) entry which is preliminary data.</text>
</comment>
<gene>
    <name evidence="1" type="ORF">A6V39_02150</name>
</gene>
<sequence>MQLYIFHSQKNVICALYLEQKFQKYIEIEKIKLGEQFIETLKSIFDFSSIKEIYFRNSYSAWNASRLIVLFIKCCYYFSKATIHLKELDEDVEDIDKELEAFNCLEFKILKNINDLRPLYKECKNIDI</sequence>